<gene>
    <name evidence="2" type="ORF">EZS28_009541</name>
</gene>
<feature type="region of interest" description="Disordered" evidence="1">
    <location>
        <begin position="978"/>
        <end position="999"/>
    </location>
</feature>
<comment type="caution">
    <text evidence="2">The sequence shown here is derived from an EMBL/GenBank/DDBJ whole genome shotgun (WGS) entry which is preliminary data.</text>
</comment>
<name>A0A5J4WKQ8_9EUKA</name>
<reference evidence="2 3" key="1">
    <citation type="submission" date="2019-03" db="EMBL/GenBank/DDBJ databases">
        <title>Single cell metagenomics reveals metabolic interactions within the superorganism composed of flagellate Streblomastix strix and complex community of Bacteroidetes bacteria on its surface.</title>
        <authorList>
            <person name="Treitli S.C."/>
            <person name="Kolisko M."/>
            <person name="Husnik F."/>
            <person name="Keeling P."/>
            <person name="Hampl V."/>
        </authorList>
    </citation>
    <scope>NUCLEOTIDE SEQUENCE [LARGE SCALE GENOMIC DNA]</scope>
    <source>
        <strain evidence="2">ST1C</strain>
    </source>
</reference>
<evidence type="ECO:0000313" key="2">
    <source>
        <dbReference type="EMBL" id="KAA6394935.1"/>
    </source>
</evidence>
<dbReference type="EMBL" id="SNRW01001809">
    <property type="protein sequence ID" value="KAA6394935.1"/>
    <property type="molecule type" value="Genomic_DNA"/>
</dbReference>
<dbReference type="AlphaFoldDB" id="A0A5J4WKQ8"/>
<accession>A0A5J4WKQ8</accession>
<feature type="non-terminal residue" evidence="2">
    <location>
        <position position="999"/>
    </location>
</feature>
<protein>
    <submittedName>
        <fullName evidence="2">Uncharacterized protein</fullName>
    </submittedName>
</protein>
<proteinExistence type="predicted"/>
<evidence type="ECO:0000256" key="1">
    <source>
        <dbReference type="SAM" id="MobiDB-lite"/>
    </source>
</evidence>
<feature type="compositionally biased region" description="Basic and acidic residues" evidence="1">
    <location>
        <begin position="982"/>
        <end position="993"/>
    </location>
</feature>
<dbReference type="SUPFAM" id="SSF52540">
    <property type="entry name" value="P-loop containing nucleoside triphosphate hydrolases"/>
    <property type="match status" value="1"/>
</dbReference>
<dbReference type="Proteomes" id="UP000324800">
    <property type="component" value="Unassembled WGS sequence"/>
</dbReference>
<sequence length="999" mass="115711">MQLALVSAIAKESISIFLGYAKKFLILMDQIITPYVKNELIIVHFPSIPQKILGPISVQAHEIPYLAVVLSYLQLIFTFQLAIQIKQVVFEVKLQVMVQTITQAIFMAIFEEFAQVKALQFALQASQAIFKVLVSFILGVWQMSDPDIVIPIILKTQSQAQLQQELINKIDAILSRNTHENDKFIYVDSSYNSLDSFKQKYSDPAEAKEFRDNIIDEDTQRIQNAFIKYDKQTIQDRIVREPLYNHEKVDKRPDYCKKETSELTDEEKISVEAYKQKHQYQERTGFVTNIAKCPFLAVVDIDIDKKLEDSERKQIREEIVKKIEDSNLNVGLVQTAHGGVHIYCNTGRINLNNNLMVKVISTEKYDVDVFACAYPDNELPSWDMLRMKYADKVDPNDKDKIGKLRNIVLPGSKIQDKQYDSISHRSTPTSQILEYKVLNDSFFKKNLNDLAEVFQALGFDIKAIEYRHKTIIDTNDDNSQKLELTKEQAEILINGLEYVLVHNFVAVKESNEASLFTLFLSINSLRKIPQANQEYIDELYDKVRDIAVFTEKARSNFDSKRIQLNDRESSPFYLQSLVKNTNEDYYKEKFLPTLIKKRQETPTSFVTQIIDKNLIDIPKINIKENFQLYHIEEKATSGDYKSYEEIVNDLLKIFRYKDDKNCIFIMKLYCGEENRKKLDDDSNNKYIELYQGWKYEKLDEVDMKVIEDYLYLIKNGIAGGNEEIYQYLLKWIAWIVQNPDKHTMVSIIIRGIQGCGKNTFTNVLAELFDGYSQSNITNVRDLTGEFNESAIEGMVLDRLKEGMLCSDAQVNCPSDMKLKNFQTAIKFYCDRQRIMRQGQRLCYFDHIFPNYLLAILYAIFPCQQVTGKLIDLTLVEDGDLCVIDFDINKKLSIEETDKIRQNIIDNMLPANVGLVKTAHGGLHAYCNRDGYTLPSNRCVKCIVLDNIEIDIFGQMFKYKEHGGMEQKELVQNRVVGPNSSFRETKNNKRETLKYEAVND</sequence>
<organism evidence="2 3">
    <name type="scientific">Streblomastix strix</name>
    <dbReference type="NCBI Taxonomy" id="222440"/>
    <lineage>
        <taxon>Eukaryota</taxon>
        <taxon>Metamonada</taxon>
        <taxon>Preaxostyla</taxon>
        <taxon>Oxymonadida</taxon>
        <taxon>Streblomastigidae</taxon>
        <taxon>Streblomastix</taxon>
    </lineage>
</organism>
<dbReference type="InterPro" id="IPR027417">
    <property type="entry name" value="P-loop_NTPase"/>
</dbReference>
<evidence type="ECO:0000313" key="3">
    <source>
        <dbReference type="Proteomes" id="UP000324800"/>
    </source>
</evidence>